<dbReference type="PANTHER" id="PTHR35936">
    <property type="entry name" value="MEMBRANE-BOUND LYTIC MUREIN TRANSGLYCOSYLASE F"/>
    <property type="match status" value="1"/>
</dbReference>
<evidence type="ECO:0000259" key="3">
    <source>
        <dbReference type="SMART" id="SM00062"/>
    </source>
</evidence>
<dbReference type="Proteomes" id="UP000322079">
    <property type="component" value="Chromosome"/>
</dbReference>
<dbReference type="PANTHER" id="PTHR35936:SF17">
    <property type="entry name" value="ARGININE-BINDING EXTRACELLULAR PROTEIN ARTP"/>
    <property type="match status" value="1"/>
</dbReference>
<dbReference type="SUPFAM" id="SSF53850">
    <property type="entry name" value="Periplasmic binding protein-like II"/>
    <property type="match status" value="1"/>
</dbReference>
<feature type="domain" description="Solute-binding protein family 3/N-terminal" evidence="3">
    <location>
        <begin position="37"/>
        <end position="268"/>
    </location>
</feature>
<accession>A0A5C1DL02</accession>
<dbReference type="AlphaFoldDB" id="A0A5C1DL02"/>
<evidence type="ECO:0000313" key="5">
    <source>
        <dbReference type="Proteomes" id="UP000322079"/>
    </source>
</evidence>
<dbReference type="GO" id="GO:0033294">
    <property type="term" value="F:ectoine binding"/>
    <property type="evidence" value="ECO:0007669"/>
    <property type="project" value="InterPro"/>
</dbReference>
<name>A0A5C1DL02_9NEIS</name>
<dbReference type="SMART" id="SM00062">
    <property type="entry name" value="PBPb"/>
    <property type="match status" value="1"/>
</dbReference>
<feature type="chain" id="PRO_5022705268" evidence="2">
    <location>
        <begin position="27"/>
        <end position="286"/>
    </location>
</feature>
<keyword evidence="1 2" id="KW-0732">Signal</keyword>
<keyword evidence="5" id="KW-1185">Reference proteome</keyword>
<dbReference type="KEGG" id="chrm:FYK34_14415"/>
<reference evidence="4 5" key="1">
    <citation type="submission" date="2019-08" db="EMBL/GenBank/DDBJ databases">
        <title>Chromobacterium paludis, a novel bacterium isolated from a Maryland marsh pond.</title>
        <authorList>
            <person name="Blackburn M.B."/>
            <person name="Gundersen-Rindal D.E."/>
        </authorList>
    </citation>
    <scope>NUCLEOTIDE SEQUENCE [LARGE SCALE GENOMIC DNA]</scope>
    <source>
        <strain evidence="5">IIBBL 257-1</strain>
    </source>
</reference>
<evidence type="ECO:0000313" key="4">
    <source>
        <dbReference type="EMBL" id="QEL56669.1"/>
    </source>
</evidence>
<evidence type="ECO:0000256" key="1">
    <source>
        <dbReference type="ARBA" id="ARBA00022729"/>
    </source>
</evidence>
<dbReference type="InterPro" id="IPR014337">
    <property type="entry name" value="Ectoine_EhuB"/>
</dbReference>
<gene>
    <name evidence="4" type="primary">ehuB</name>
    <name evidence="4" type="ORF">FYK34_14415</name>
</gene>
<proteinExistence type="predicted"/>
<dbReference type="EMBL" id="CP043473">
    <property type="protein sequence ID" value="QEL56669.1"/>
    <property type="molecule type" value="Genomic_DNA"/>
</dbReference>
<dbReference type="GO" id="GO:0051470">
    <property type="term" value="P:ectoine transmembrane transport"/>
    <property type="evidence" value="ECO:0007669"/>
    <property type="project" value="InterPro"/>
</dbReference>
<organism evidence="4 5">
    <name type="scientific">Chromobacterium paludis</name>
    <dbReference type="NCBI Taxonomy" id="2605945"/>
    <lineage>
        <taxon>Bacteria</taxon>
        <taxon>Pseudomonadati</taxon>
        <taxon>Pseudomonadota</taxon>
        <taxon>Betaproteobacteria</taxon>
        <taxon>Neisseriales</taxon>
        <taxon>Chromobacteriaceae</taxon>
        <taxon>Chromobacterium</taxon>
    </lineage>
</organism>
<sequence length="286" mass="30057">MRHGAKLITAGMAIALGSVLAGPAQAVTMKQIQDRGYVRVAVANEMPYGYMNAKGEAEGAGPAVAAAVLKRMGFKDVEWVVTQFGALIPGLKAGRFDMVAAEMAILPARCKQVLYSEPNTSYGEGLLVPAGNPGQIHGYGDFKTASRKVAIMAGADQLDMMQKLGVPEANLVTINSNADAISTVATGRAAAYAATSLTVGNLASKSDKVQSAAPFEDPVIDGKPARSWGGFTFSQSSSAFRDAFNRQLEAFKKTPEWKQILLKYGFSQADIDGSAKKTTPALCAGK</sequence>
<dbReference type="RefSeq" id="WP_149297544.1">
    <property type="nucleotide sequence ID" value="NZ_CP043473.1"/>
</dbReference>
<dbReference type="Gene3D" id="3.40.190.10">
    <property type="entry name" value="Periplasmic binding protein-like II"/>
    <property type="match status" value="2"/>
</dbReference>
<dbReference type="Pfam" id="PF00497">
    <property type="entry name" value="SBP_bac_3"/>
    <property type="match status" value="1"/>
</dbReference>
<dbReference type="InterPro" id="IPR001638">
    <property type="entry name" value="Solute-binding_3/MltF_N"/>
</dbReference>
<feature type="signal peptide" evidence="2">
    <location>
        <begin position="1"/>
        <end position="26"/>
    </location>
</feature>
<protein>
    <submittedName>
        <fullName evidence="4">Ectoine/hydroxyectoine ABC transporter substrate-binding protein EhuB</fullName>
    </submittedName>
</protein>
<dbReference type="NCBIfam" id="TIGR02995">
    <property type="entry name" value="ectoine_ehuB"/>
    <property type="match status" value="1"/>
</dbReference>
<evidence type="ECO:0000256" key="2">
    <source>
        <dbReference type="SAM" id="SignalP"/>
    </source>
</evidence>